<feature type="repeat" description="ANK" evidence="3">
    <location>
        <begin position="1108"/>
        <end position="1140"/>
    </location>
</feature>
<evidence type="ECO:0000256" key="1">
    <source>
        <dbReference type="ARBA" id="ARBA00022737"/>
    </source>
</evidence>
<accession>A0A0D1ZFI7</accession>
<dbReference type="GeneID" id="27336117"/>
<dbReference type="Gene3D" id="1.25.40.20">
    <property type="entry name" value="Ankyrin repeat-containing domain"/>
    <property type="match status" value="4"/>
</dbReference>
<proteinExistence type="predicted"/>
<feature type="compositionally biased region" description="Polar residues" evidence="4">
    <location>
        <begin position="141"/>
        <end position="151"/>
    </location>
</feature>
<gene>
    <name evidence="6" type="ORF">PV08_09034</name>
</gene>
<evidence type="ECO:0000256" key="4">
    <source>
        <dbReference type="SAM" id="MobiDB-lite"/>
    </source>
</evidence>
<dbReference type="PROSITE" id="PS50088">
    <property type="entry name" value="ANK_REPEAT"/>
    <property type="match status" value="7"/>
</dbReference>
<dbReference type="InterPro" id="IPR025676">
    <property type="entry name" value="Clr5_dom"/>
</dbReference>
<feature type="domain" description="Clr5" evidence="5">
    <location>
        <begin position="27"/>
        <end position="94"/>
    </location>
</feature>
<feature type="repeat" description="ANK" evidence="3">
    <location>
        <begin position="1073"/>
        <end position="1105"/>
    </location>
</feature>
<dbReference type="OrthoDB" id="4121247at2759"/>
<evidence type="ECO:0000313" key="7">
    <source>
        <dbReference type="Proteomes" id="UP000053328"/>
    </source>
</evidence>
<dbReference type="Pfam" id="PF00023">
    <property type="entry name" value="Ank"/>
    <property type="match status" value="2"/>
</dbReference>
<dbReference type="InterPro" id="IPR036770">
    <property type="entry name" value="Ankyrin_rpt-contain_sf"/>
</dbReference>
<sequence>MTAVKSIPSEIISTMGRGRPPSGPQHDDWEAKRNIIERLYISEGKSLKTVQAIMLAEHHFSATFVFWISHILTLLNFHSKSQYEMRFNDWGLRKKVKHRDWIDIDCYVQRRKRLGVDSDVYIDGILIPPKKLRKKARRNDTSAVTTFQQEPHSPELPNRVSILTPQPCQLLAPPIEQLPWALFSASLEAQCRSRFGDILYRVLMLLLAYDALLNPQHQSSSAGGHHDQMTNQSLPFASTSYLYSTFFRSLFPFCSGVDTSQQINMISALLPITASLDTPQGQDFCSLTIHNANIQLLMLLTFSLSNNLLTNYDIDLLLKLVPPPSRLSLLRDLVSHKGAATEGVTERLFEYAILCDTQMLSMLLGLGIDPNEQVVSWLGALTTPLAYAANFAKKEAVKVLISEGADVNGTHSFIKDGGRPIEKAVECGAWATAQLLLNHGAKVDGSYRSRTGASMLECAFRDYRAPDPCLIKALLDNGVSMGLDGHQCAKILALALPYSLDTNDVSWQETIHHLLQAGVKAAAEPVSIEASMLDDDGELLCFPTPLSILERAADLGDTNTFLLLHEAGARITRFTLYYAAGNGNEALVKFLLGKGVNPNEQFPSGDCALLVAASSDSPSHKSILRLLVDSGANVNPERPLMNQSPPIWTPLQAASYAGNILEVELLLRHQADIHADAGVQNFDNPALAESFTALSAAAYEGHTGIVRRLLEAGAKVGQPASPLALSAAARSDDRESLGLILEAGADINASMGTYPNPLNTATLLSSRQTVEWLLSHGAKADVTGGNHPSAIQAAIIRSADGFDDLIQSLISAGGDVNAAEGHVGVDENFDYYNDRPKKWHTPLVLAIKQNRPGIVDLLLSKGANANDLSGLSYSTTALEAAASQANLGLVFRLLRAGAETDDPEALLAAVRTRRGQDVAGALLTAHSIRYHGLRKHFGGLALQYTIAHGDLTLMKQLIDAGIDVNAVVRRSDGRRAIVRNWDCSTFEERYEIRDGESPLGTAVRSFLGHTAAVSLLLQHGANPNSFVVGTRVYDDGTRQTVLVAAIATRNEELVKMLVAAGADVNWCLLTDERARTPLQEAAGAGLLSIVRALIEAGARVNNEGASSGGVTALQAAAIGGHVNVARLLIELGAQVDAPRAPTDGRTALEGAAEHGRIDMVQLLLNSGAEIDEYDPEGQYRRALDFSYREGHLATWRLLKRSCEWTDNVNPSTSFAYAAGGANGTSVTNLVNEQEEVPDSAPTVSLFGNQVTLSEPVPVQTQEGLLHEILDGHALGATGVSTAAPEGPWPYLDDQEASSVSLPDPTFPWSADWTNFQDGSFVGDEDRYAFEIGENFMSET</sequence>
<dbReference type="SUPFAM" id="SSF48403">
    <property type="entry name" value="Ankyrin repeat"/>
    <property type="match status" value="3"/>
</dbReference>
<keyword evidence="7" id="KW-1185">Reference proteome</keyword>
<protein>
    <recommendedName>
        <fullName evidence="5">Clr5 domain-containing protein</fullName>
    </recommendedName>
</protein>
<dbReference type="RefSeq" id="XP_016231978.1">
    <property type="nucleotide sequence ID" value="XM_016383355.1"/>
</dbReference>
<feature type="repeat" description="ANK" evidence="3">
    <location>
        <begin position="604"/>
        <end position="639"/>
    </location>
</feature>
<feature type="repeat" description="ANK" evidence="3">
    <location>
        <begin position="1143"/>
        <end position="1175"/>
    </location>
</feature>
<dbReference type="EMBL" id="KN847498">
    <property type="protein sequence ID" value="KIW11762.1"/>
    <property type="molecule type" value="Genomic_DNA"/>
</dbReference>
<dbReference type="PANTHER" id="PTHR24198:SF165">
    <property type="entry name" value="ANKYRIN REPEAT-CONTAINING PROTEIN-RELATED"/>
    <property type="match status" value="1"/>
</dbReference>
<keyword evidence="2 3" id="KW-0040">ANK repeat</keyword>
<dbReference type="HOGENOM" id="CLU_008198_0_0_1"/>
<dbReference type="SMART" id="SM00248">
    <property type="entry name" value="ANK"/>
    <property type="match status" value="17"/>
</dbReference>
<dbReference type="Pfam" id="PF14420">
    <property type="entry name" value="Clr5"/>
    <property type="match status" value="1"/>
</dbReference>
<dbReference type="STRING" id="91928.A0A0D1ZFI7"/>
<feature type="region of interest" description="Disordered" evidence="4">
    <location>
        <begin position="136"/>
        <end position="158"/>
    </location>
</feature>
<feature type="repeat" description="ANK" evidence="3">
    <location>
        <begin position="838"/>
        <end position="870"/>
    </location>
</feature>
<dbReference type="PROSITE" id="PS50297">
    <property type="entry name" value="ANK_REP_REGION"/>
    <property type="match status" value="6"/>
</dbReference>
<dbReference type="InterPro" id="IPR002110">
    <property type="entry name" value="Ankyrin_rpt"/>
</dbReference>
<feature type="repeat" description="ANK" evidence="3">
    <location>
        <begin position="380"/>
        <end position="412"/>
    </location>
</feature>
<dbReference type="Pfam" id="PF12796">
    <property type="entry name" value="Ank_2"/>
    <property type="match status" value="5"/>
</dbReference>
<feature type="repeat" description="ANK" evidence="3">
    <location>
        <begin position="689"/>
        <end position="721"/>
    </location>
</feature>
<evidence type="ECO:0000259" key="5">
    <source>
        <dbReference type="Pfam" id="PF14420"/>
    </source>
</evidence>
<evidence type="ECO:0000256" key="3">
    <source>
        <dbReference type="PROSITE-ProRule" id="PRU00023"/>
    </source>
</evidence>
<organism evidence="6 7">
    <name type="scientific">Exophiala spinifera</name>
    <dbReference type="NCBI Taxonomy" id="91928"/>
    <lineage>
        <taxon>Eukaryota</taxon>
        <taxon>Fungi</taxon>
        <taxon>Dikarya</taxon>
        <taxon>Ascomycota</taxon>
        <taxon>Pezizomycotina</taxon>
        <taxon>Eurotiomycetes</taxon>
        <taxon>Chaetothyriomycetidae</taxon>
        <taxon>Chaetothyriales</taxon>
        <taxon>Herpotrichiellaceae</taxon>
        <taxon>Exophiala</taxon>
    </lineage>
</organism>
<reference evidence="6 7" key="1">
    <citation type="submission" date="2015-01" db="EMBL/GenBank/DDBJ databases">
        <title>The Genome Sequence of Exophiala spinifera CBS89968.</title>
        <authorList>
            <consortium name="The Broad Institute Genomics Platform"/>
            <person name="Cuomo C."/>
            <person name="de Hoog S."/>
            <person name="Gorbushina A."/>
            <person name="Stielow B."/>
            <person name="Teixiera M."/>
            <person name="Abouelleil A."/>
            <person name="Chapman S.B."/>
            <person name="Priest M."/>
            <person name="Young S.K."/>
            <person name="Wortman J."/>
            <person name="Nusbaum C."/>
            <person name="Birren B."/>
        </authorList>
    </citation>
    <scope>NUCLEOTIDE SEQUENCE [LARGE SCALE GENOMIC DNA]</scope>
    <source>
        <strain evidence="6 7">CBS 89968</strain>
    </source>
</reference>
<keyword evidence="1" id="KW-0677">Repeat</keyword>
<name>A0A0D1ZFI7_9EURO</name>
<dbReference type="Proteomes" id="UP000053328">
    <property type="component" value="Unassembled WGS sequence"/>
</dbReference>
<evidence type="ECO:0000313" key="6">
    <source>
        <dbReference type="EMBL" id="KIW11762.1"/>
    </source>
</evidence>
<evidence type="ECO:0000256" key="2">
    <source>
        <dbReference type="ARBA" id="ARBA00023043"/>
    </source>
</evidence>
<dbReference type="PANTHER" id="PTHR24198">
    <property type="entry name" value="ANKYRIN REPEAT AND PROTEIN KINASE DOMAIN-CONTAINING PROTEIN"/>
    <property type="match status" value="1"/>
</dbReference>
<dbReference type="VEuPathDB" id="FungiDB:PV08_09034"/>